<proteinExistence type="predicted"/>
<evidence type="ECO:0008006" key="3">
    <source>
        <dbReference type="Google" id="ProtNLM"/>
    </source>
</evidence>
<protein>
    <recommendedName>
        <fullName evidence="3">DUF4433 domain-containing protein</fullName>
    </recommendedName>
</protein>
<reference evidence="1 2" key="1">
    <citation type="submission" date="2019-01" db="EMBL/GenBank/DDBJ databases">
        <authorList>
            <person name="B I."/>
            <person name="Ch S."/>
            <person name="Ch V.R."/>
        </authorList>
    </citation>
    <scope>NUCLEOTIDE SEQUENCE [LARGE SCALE GENOMIC DNA]</scope>
    <source>
        <strain evidence="1 2">JC507</strain>
    </source>
</reference>
<gene>
    <name evidence="1" type="ORF">EK417_07185</name>
</gene>
<sequence>MRLNNHELYDFFVEKRILALYHANTVGTSITYLQNGGLLSRGAVESKGLFQTPQPKSDYKDKQVNVWNDVFLDTADLHTAFSRENYYGPILFELDRELIKDENFEIWITKNNPMYWDVNSTMEERYFQNVDELKKLWHTIDRQRKMITIRNNDSPILFNYVRKVFVDDPQHSIKIDNEDVILFNSAKNEIIKNLPDNHILKGKFIPRPDCVKWCKCRKDYKADYNVEDLKRLFINSKI</sequence>
<accession>A0ABY2R8Z7</accession>
<dbReference type="EMBL" id="SDLV01000013">
    <property type="protein sequence ID" value="THV61981.1"/>
    <property type="molecule type" value="Genomic_DNA"/>
</dbReference>
<keyword evidence="2" id="KW-1185">Reference proteome</keyword>
<evidence type="ECO:0000313" key="1">
    <source>
        <dbReference type="EMBL" id="THV61981.1"/>
    </source>
</evidence>
<comment type="caution">
    <text evidence="1">The sequence shown here is derived from an EMBL/GenBank/DDBJ whole genome shotgun (WGS) entry which is preliminary data.</text>
</comment>
<organism evidence="1 2">
    <name type="scientific">Chryseobacterium candidae</name>
    <dbReference type="NCBI Taxonomy" id="1978493"/>
    <lineage>
        <taxon>Bacteria</taxon>
        <taxon>Pseudomonadati</taxon>
        <taxon>Bacteroidota</taxon>
        <taxon>Flavobacteriia</taxon>
        <taxon>Flavobacteriales</taxon>
        <taxon>Weeksellaceae</taxon>
        <taxon>Chryseobacterium group</taxon>
        <taxon>Chryseobacterium</taxon>
    </lineage>
</organism>
<name>A0ABY2R8Z7_9FLAO</name>
<dbReference type="RefSeq" id="WP_136521748.1">
    <property type="nucleotide sequence ID" value="NZ_SDLV01000013.1"/>
</dbReference>
<dbReference type="Proteomes" id="UP000306038">
    <property type="component" value="Unassembled WGS sequence"/>
</dbReference>
<evidence type="ECO:0000313" key="2">
    <source>
        <dbReference type="Proteomes" id="UP000306038"/>
    </source>
</evidence>